<accession>A0ACC1NAQ1</accession>
<proteinExistence type="predicted"/>
<dbReference type="EMBL" id="JANJQO010000590">
    <property type="protein sequence ID" value="KAJ2976387.1"/>
    <property type="molecule type" value="Genomic_DNA"/>
</dbReference>
<protein>
    <submittedName>
        <fullName evidence="1">Uncharacterized protein</fullName>
    </submittedName>
</protein>
<keyword evidence="2" id="KW-1185">Reference proteome</keyword>
<comment type="caution">
    <text evidence="1">The sequence shown here is derived from an EMBL/GenBank/DDBJ whole genome shotgun (WGS) entry which is preliminary data.</text>
</comment>
<evidence type="ECO:0000313" key="2">
    <source>
        <dbReference type="Proteomes" id="UP001143910"/>
    </source>
</evidence>
<dbReference type="Proteomes" id="UP001143910">
    <property type="component" value="Unassembled WGS sequence"/>
</dbReference>
<gene>
    <name evidence="1" type="ORF">NQ176_g4978</name>
</gene>
<organism evidence="1 2">
    <name type="scientific">Zarea fungicola</name>
    <dbReference type="NCBI Taxonomy" id="93591"/>
    <lineage>
        <taxon>Eukaryota</taxon>
        <taxon>Fungi</taxon>
        <taxon>Dikarya</taxon>
        <taxon>Ascomycota</taxon>
        <taxon>Pezizomycotina</taxon>
        <taxon>Sordariomycetes</taxon>
        <taxon>Hypocreomycetidae</taxon>
        <taxon>Hypocreales</taxon>
        <taxon>Cordycipitaceae</taxon>
        <taxon>Zarea</taxon>
    </lineage>
</organism>
<reference evidence="1" key="1">
    <citation type="submission" date="2022-08" db="EMBL/GenBank/DDBJ databases">
        <title>Genome Sequence of Lecanicillium fungicola.</title>
        <authorList>
            <person name="Buettner E."/>
        </authorList>
    </citation>
    <scope>NUCLEOTIDE SEQUENCE</scope>
    <source>
        <strain evidence="1">Babe33</strain>
    </source>
</reference>
<sequence>MEMDCVTVATAPIPDTSIDAAKDQIECSNTSRPDFLHSPPDSNNALKTDASDSELSELEDEPALDGALPAPGPNPGPGPSISAEPPVTEPDHDDIGEVLPDHWSGTVPVFRPTMDQFKDFKRFVCLMPLGALQPQPLD</sequence>
<evidence type="ECO:0000313" key="1">
    <source>
        <dbReference type="EMBL" id="KAJ2976387.1"/>
    </source>
</evidence>
<name>A0ACC1NAQ1_9HYPO</name>